<keyword evidence="3" id="KW-0479">Metal-binding</keyword>
<organism evidence="5 6">
    <name type="scientific">Leptothrix cholodnii (strain ATCC 51168 / LMG 8142 / SP-6)</name>
    <name type="common">Leptothrix discophora (strain SP-6)</name>
    <dbReference type="NCBI Taxonomy" id="395495"/>
    <lineage>
        <taxon>Bacteria</taxon>
        <taxon>Pseudomonadati</taxon>
        <taxon>Pseudomonadota</taxon>
        <taxon>Betaproteobacteria</taxon>
        <taxon>Burkholderiales</taxon>
        <taxon>Sphaerotilaceae</taxon>
        <taxon>Leptothrix</taxon>
    </lineage>
</organism>
<feature type="domain" description="SMP-30/Gluconolactonase/LRE-like region" evidence="4">
    <location>
        <begin position="15"/>
        <end position="265"/>
    </location>
</feature>
<dbReference type="Proteomes" id="UP000001693">
    <property type="component" value="Chromosome"/>
</dbReference>
<keyword evidence="3" id="KW-0862">Zinc</keyword>
<dbReference type="Gene3D" id="2.120.10.30">
    <property type="entry name" value="TolB, C-terminal domain"/>
    <property type="match status" value="1"/>
</dbReference>
<dbReference type="InterPro" id="IPR013658">
    <property type="entry name" value="SGL"/>
</dbReference>
<dbReference type="AlphaFoldDB" id="B1Y487"/>
<protein>
    <submittedName>
        <fullName evidence="5">SMP-30/Gluconolaconase/LRE domain protein</fullName>
    </submittedName>
</protein>
<keyword evidence="6" id="KW-1185">Reference proteome</keyword>
<evidence type="ECO:0000313" key="6">
    <source>
        <dbReference type="Proteomes" id="UP000001693"/>
    </source>
</evidence>
<dbReference type="InterPro" id="IPR005511">
    <property type="entry name" value="SMP-30"/>
</dbReference>
<dbReference type="OrthoDB" id="9775406at2"/>
<feature type="binding site" evidence="3">
    <location>
        <position position="100"/>
    </location>
    <ligand>
        <name>substrate</name>
    </ligand>
</feature>
<accession>B1Y487</accession>
<comment type="similarity">
    <text evidence="1">Belongs to the SMP-30/CGR1 family.</text>
</comment>
<comment type="cofactor">
    <cofactor evidence="3">
        <name>Zn(2+)</name>
        <dbReference type="ChEBI" id="CHEBI:29105"/>
    </cofactor>
    <text evidence="3">Binds 1 divalent metal cation per subunit.</text>
</comment>
<dbReference type="RefSeq" id="WP_012348535.1">
    <property type="nucleotide sequence ID" value="NC_010524.1"/>
</dbReference>
<dbReference type="EMBL" id="CP001013">
    <property type="protein sequence ID" value="ACB35788.1"/>
    <property type="molecule type" value="Genomic_DNA"/>
</dbReference>
<feature type="binding site" evidence="3">
    <location>
        <position position="206"/>
    </location>
    <ligand>
        <name>a divalent metal cation</name>
        <dbReference type="ChEBI" id="CHEBI:60240"/>
    </ligand>
</feature>
<feature type="binding site" evidence="3">
    <location>
        <position position="17"/>
    </location>
    <ligand>
        <name>a divalent metal cation</name>
        <dbReference type="ChEBI" id="CHEBI:60240"/>
    </ligand>
</feature>
<feature type="active site" description="Proton donor/acceptor" evidence="2">
    <location>
        <position position="206"/>
    </location>
</feature>
<feature type="binding site" evidence="3">
    <location>
        <position position="147"/>
    </location>
    <ligand>
        <name>a divalent metal cation</name>
        <dbReference type="ChEBI" id="CHEBI:60240"/>
    </ligand>
</feature>
<feature type="binding site" evidence="3">
    <location>
        <position position="102"/>
    </location>
    <ligand>
        <name>substrate</name>
    </ligand>
</feature>
<dbReference type="KEGG" id="lch:Lcho_3534"/>
<dbReference type="PANTHER" id="PTHR10907">
    <property type="entry name" value="REGUCALCIN"/>
    <property type="match status" value="1"/>
</dbReference>
<dbReference type="Pfam" id="PF08450">
    <property type="entry name" value="SGL"/>
    <property type="match status" value="1"/>
</dbReference>
<evidence type="ECO:0000313" key="5">
    <source>
        <dbReference type="EMBL" id="ACB35788.1"/>
    </source>
</evidence>
<evidence type="ECO:0000259" key="4">
    <source>
        <dbReference type="Pfam" id="PF08450"/>
    </source>
</evidence>
<evidence type="ECO:0000256" key="3">
    <source>
        <dbReference type="PIRSR" id="PIRSR605511-2"/>
    </source>
</evidence>
<dbReference type="PANTHER" id="PTHR10907:SF47">
    <property type="entry name" value="REGUCALCIN"/>
    <property type="match status" value="1"/>
</dbReference>
<gene>
    <name evidence="5" type="ordered locus">Lcho_3534</name>
</gene>
<evidence type="ECO:0000256" key="2">
    <source>
        <dbReference type="PIRSR" id="PIRSR605511-1"/>
    </source>
</evidence>
<dbReference type="GO" id="GO:0019853">
    <property type="term" value="P:L-ascorbic acid biosynthetic process"/>
    <property type="evidence" value="ECO:0007669"/>
    <property type="project" value="TreeGrafter"/>
</dbReference>
<dbReference type="InterPro" id="IPR011042">
    <property type="entry name" value="6-blade_b-propeller_TolB-like"/>
</dbReference>
<sequence length="299" mass="33455">MSLDLIYAVSAPMLLGESPMWHPQEQLLYWVDIPGKRLHRLDPGSGAQRHWDFPCEPAACAPVLGGGLLLAMRDGLWRFDPETSLRSLLCEPPYDPSSERFNDGKCDPLGRFWVGTIYEPREPARAALYRWHARKLDRMAGDITVSNGLGWSPDARTMYWSDTKAHTVYALDFDVGEGAVSQQRVFASFERKRPDQDLRHYGGRPDGAAVDAQGCYWVAMFEGQRLLRLSPQGTVLRELALPVRCPTMPCFGGADLRTLYITTARENRPAPELAEQPLAGCVLSLRVDVPGLPVNYARL</sequence>
<proteinExistence type="inferred from homology"/>
<name>B1Y487_LEPCP</name>
<dbReference type="GO" id="GO:0005509">
    <property type="term" value="F:calcium ion binding"/>
    <property type="evidence" value="ECO:0007669"/>
    <property type="project" value="TreeGrafter"/>
</dbReference>
<evidence type="ECO:0000256" key="1">
    <source>
        <dbReference type="ARBA" id="ARBA00008853"/>
    </source>
</evidence>
<dbReference type="GO" id="GO:0004341">
    <property type="term" value="F:gluconolactonase activity"/>
    <property type="evidence" value="ECO:0007669"/>
    <property type="project" value="TreeGrafter"/>
</dbReference>
<dbReference type="eggNOG" id="COG3386">
    <property type="taxonomic scope" value="Bacteria"/>
</dbReference>
<dbReference type="STRING" id="395495.Lcho_3534"/>
<reference evidence="5 6" key="1">
    <citation type="submission" date="2008-03" db="EMBL/GenBank/DDBJ databases">
        <title>Complete sequence of Leptothrix cholodnii SP-6.</title>
        <authorList>
            <consortium name="US DOE Joint Genome Institute"/>
            <person name="Copeland A."/>
            <person name="Lucas S."/>
            <person name="Lapidus A."/>
            <person name="Glavina del Rio T."/>
            <person name="Dalin E."/>
            <person name="Tice H."/>
            <person name="Bruce D."/>
            <person name="Goodwin L."/>
            <person name="Pitluck S."/>
            <person name="Chertkov O."/>
            <person name="Brettin T."/>
            <person name="Detter J.C."/>
            <person name="Han C."/>
            <person name="Kuske C.R."/>
            <person name="Schmutz J."/>
            <person name="Larimer F."/>
            <person name="Land M."/>
            <person name="Hauser L."/>
            <person name="Kyrpides N."/>
            <person name="Lykidis A."/>
            <person name="Emerson D."/>
            <person name="Richardson P."/>
        </authorList>
    </citation>
    <scope>NUCLEOTIDE SEQUENCE [LARGE SCALE GENOMIC DNA]</scope>
    <source>
        <strain evidence="6">ATCC 51168 / LMG 8142 / SP-6</strain>
    </source>
</reference>
<dbReference type="PRINTS" id="PR01790">
    <property type="entry name" value="SMP30FAMILY"/>
</dbReference>
<dbReference type="HOGENOM" id="CLU_036110_3_1_4"/>
<dbReference type="SUPFAM" id="SSF63829">
    <property type="entry name" value="Calcium-dependent phosphotriesterase"/>
    <property type="match status" value="1"/>
</dbReference>